<dbReference type="InterPro" id="IPR035651">
    <property type="entry name" value="BipA_V"/>
</dbReference>
<evidence type="ECO:0000256" key="3">
    <source>
        <dbReference type="ARBA" id="ARBA00048548"/>
    </source>
</evidence>
<evidence type="ECO:0000256" key="1">
    <source>
        <dbReference type="ARBA" id="ARBA00022741"/>
    </source>
</evidence>
<keyword evidence="2 4" id="KW-0342">GTP-binding</keyword>
<dbReference type="NCBIfam" id="TIGR01394">
    <property type="entry name" value="TypA_BipA"/>
    <property type="match status" value="1"/>
</dbReference>
<dbReference type="InterPro" id="IPR031157">
    <property type="entry name" value="G_TR_CS"/>
</dbReference>
<dbReference type="PRINTS" id="PR00315">
    <property type="entry name" value="ELONGATNFCT"/>
</dbReference>
<keyword evidence="4" id="KW-0378">Hydrolase</keyword>
<dbReference type="Gene3D" id="3.40.50.300">
    <property type="entry name" value="P-loop containing nucleotide triphosphate hydrolases"/>
    <property type="match status" value="1"/>
</dbReference>
<comment type="similarity">
    <text evidence="4">Belongs to the TRAFAC class translation factor GTPase superfamily. Classic translation factor GTPase family. BipA subfamily.</text>
</comment>
<keyword evidence="1 4" id="KW-0547">Nucleotide-binding</keyword>
<dbReference type="PROSITE" id="PS51722">
    <property type="entry name" value="G_TR_2"/>
    <property type="match status" value="1"/>
</dbReference>
<evidence type="ECO:0000256" key="4">
    <source>
        <dbReference type="HAMAP-Rule" id="MF_00849"/>
    </source>
</evidence>
<dbReference type="InterPro" id="IPR047043">
    <property type="entry name" value="BipA_III"/>
</dbReference>
<dbReference type="Gene3D" id="3.30.70.240">
    <property type="match status" value="1"/>
</dbReference>
<dbReference type="PANTHER" id="PTHR42908:SF8">
    <property type="entry name" value="TR-TYPE G DOMAIN-CONTAINING PROTEIN"/>
    <property type="match status" value="1"/>
</dbReference>
<dbReference type="InterPro" id="IPR006298">
    <property type="entry name" value="BipA"/>
</dbReference>
<comment type="function">
    <text evidence="4">A 50S ribosomal subunit assembly protein with GTPase activity, required for 50S subunit assembly at low temperatures, may also play a role in translation. Binds GTP and analogs. Binds the 70S ribosome between the 30S and 50S subunits, in a similar position as ribosome-bound EF-G; it contacts a number of ribosomal proteins, both rRNAs and the A-site tRNA.</text>
</comment>
<dbReference type="AlphaFoldDB" id="A0A9D1APB7"/>
<dbReference type="GO" id="GO:1990904">
    <property type="term" value="C:ribonucleoprotein complex"/>
    <property type="evidence" value="ECO:0007669"/>
    <property type="project" value="TreeGrafter"/>
</dbReference>
<gene>
    <name evidence="6" type="primary">typA</name>
    <name evidence="4" type="synonym">bipA</name>
    <name evidence="6" type="ORF">IAB89_05855</name>
</gene>
<dbReference type="InterPro" id="IPR047042">
    <property type="entry name" value="BipA_II"/>
</dbReference>
<organism evidence="6 7">
    <name type="scientific">Candidatus Caccousia avicola</name>
    <dbReference type="NCBI Taxonomy" id="2840721"/>
    <lineage>
        <taxon>Bacteria</taxon>
        <taxon>Bacillati</taxon>
        <taxon>Bacillota</taxon>
        <taxon>Clostridia</taxon>
        <taxon>Eubacteriales</taxon>
        <taxon>Oscillospiraceae</taxon>
        <taxon>Oscillospiraceae incertae sedis</taxon>
        <taxon>Candidatus Caccousia</taxon>
    </lineage>
</organism>
<dbReference type="SUPFAM" id="SSF52540">
    <property type="entry name" value="P-loop containing nucleoside triphosphate hydrolases"/>
    <property type="match status" value="1"/>
</dbReference>
<accession>A0A9D1APB7</accession>
<protein>
    <recommendedName>
        <fullName evidence="4">Large ribosomal subunit assembly factor BipA</fullName>
        <ecNumber evidence="4">3.6.5.-</ecNumber>
    </recommendedName>
    <alternativeName>
        <fullName evidence="4">GTP-binding protein BipA</fullName>
    </alternativeName>
</protein>
<dbReference type="PROSITE" id="PS00301">
    <property type="entry name" value="G_TR_1"/>
    <property type="match status" value="1"/>
</dbReference>
<dbReference type="Pfam" id="PF00679">
    <property type="entry name" value="EFG_C"/>
    <property type="match status" value="1"/>
</dbReference>
<dbReference type="GO" id="GO:0010467">
    <property type="term" value="P:gene expression"/>
    <property type="evidence" value="ECO:0007669"/>
    <property type="project" value="UniProtKB-ARBA"/>
</dbReference>
<dbReference type="InterPro" id="IPR035647">
    <property type="entry name" value="EFG_III/V"/>
</dbReference>
<keyword evidence="4" id="KW-0699">rRNA-binding</keyword>
<dbReference type="CDD" id="cd03691">
    <property type="entry name" value="BipA_TypA_II"/>
    <property type="match status" value="1"/>
</dbReference>
<dbReference type="SUPFAM" id="SSF50447">
    <property type="entry name" value="Translation proteins"/>
    <property type="match status" value="1"/>
</dbReference>
<dbReference type="EC" id="3.6.5.-" evidence="4"/>
<dbReference type="InterPro" id="IPR047041">
    <property type="entry name" value="BipA_GTP-bd_dom"/>
</dbReference>
<dbReference type="InterPro" id="IPR042116">
    <property type="entry name" value="TypA/BipA_C"/>
</dbReference>
<dbReference type="EMBL" id="DVGZ01000057">
    <property type="protein sequence ID" value="HIR47170.1"/>
    <property type="molecule type" value="Genomic_DNA"/>
</dbReference>
<dbReference type="FunFam" id="3.30.70.240:FF:000002">
    <property type="entry name" value="GTP-binding protein TypA"/>
    <property type="match status" value="1"/>
</dbReference>
<dbReference type="InterPro" id="IPR048876">
    <property type="entry name" value="BipA_C"/>
</dbReference>
<comment type="subcellular location">
    <subcellularLocation>
        <location evidence="4">Cytoplasm</location>
    </subcellularLocation>
    <text evidence="4">Binds to ribosomes.</text>
</comment>
<dbReference type="SMART" id="SM00838">
    <property type="entry name" value="EFG_C"/>
    <property type="match status" value="1"/>
</dbReference>
<reference evidence="6" key="1">
    <citation type="submission" date="2020-10" db="EMBL/GenBank/DDBJ databases">
        <authorList>
            <person name="Gilroy R."/>
        </authorList>
    </citation>
    <scope>NUCLEOTIDE SEQUENCE</scope>
    <source>
        <strain evidence="6">ChiSxjej1B13-7958</strain>
    </source>
</reference>
<dbReference type="Pfam" id="PF03144">
    <property type="entry name" value="GTP_EFTU_D2"/>
    <property type="match status" value="1"/>
</dbReference>
<dbReference type="Pfam" id="PF21018">
    <property type="entry name" value="BipA_C"/>
    <property type="match status" value="1"/>
</dbReference>
<keyword evidence="4" id="KW-0963">Cytoplasm</keyword>
<reference evidence="6" key="2">
    <citation type="journal article" date="2021" name="PeerJ">
        <title>Extensive microbial diversity within the chicken gut microbiome revealed by metagenomics and culture.</title>
        <authorList>
            <person name="Gilroy R."/>
            <person name="Ravi A."/>
            <person name="Getino M."/>
            <person name="Pursley I."/>
            <person name="Horton D.L."/>
            <person name="Alikhan N.F."/>
            <person name="Baker D."/>
            <person name="Gharbi K."/>
            <person name="Hall N."/>
            <person name="Watson M."/>
            <person name="Adriaenssens E.M."/>
            <person name="Foster-Nyarko E."/>
            <person name="Jarju S."/>
            <person name="Secka A."/>
            <person name="Antonio M."/>
            <person name="Oren A."/>
            <person name="Chaudhuri R.R."/>
            <person name="La Ragione R."/>
            <person name="Hildebrand F."/>
            <person name="Pallen M.J."/>
        </authorList>
    </citation>
    <scope>NUCLEOTIDE SEQUENCE</scope>
    <source>
        <strain evidence="6">ChiSxjej1B13-7958</strain>
    </source>
</reference>
<dbReference type="CDD" id="cd16263">
    <property type="entry name" value="BipA_III"/>
    <property type="match status" value="1"/>
</dbReference>
<feature type="binding site" evidence="4">
    <location>
        <begin position="17"/>
        <end position="22"/>
    </location>
    <ligand>
        <name>GTP</name>
        <dbReference type="ChEBI" id="CHEBI:37565"/>
    </ligand>
</feature>
<dbReference type="CDD" id="cd03710">
    <property type="entry name" value="BipA_TypA_C"/>
    <property type="match status" value="1"/>
</dbReference>
<dbReference type="PANTHER" id="PTHR42908">
    <property type="entry name" value="TRANSLATION ELONGATION FACTOR-RELATED"/>
    <property type="match status" value="1"/>
</dbReference>
<dbReference type="InterPro" id="IPR005225">
    <property type="entry name" value="Small_GTP-bd"/>
</dbReference>
<proteinExistence type="inferred from homology"/>
<comment type="catalytic activity">
    <reaction evidence="3 4">
        <text>GTP + H2O = GDP + phosphate + H(+)</text>
        <dbReference type="Rhea" id="RHEA:19669"/>
        <dbReference type="ChEBI" id="CHEBI:15377"/>
        <dbReference type="ChEBI" id="CHEBI:15378"/>
        <dbReference type="ChEBI" id="CHEBI:37565"/>
        <dbReference type="ChEBI" id="CHEBI:43474"/>
        <dbReference type="ChEBI" id="CHEBI:58189"/>
    </reaction>
</comment>
<dbReference type="GO" id="GO:0019843">
    <property type="term" value="F:rRNA binding"/>
    <property type="evidence" value="ECO:0007669"/>
    <property type="project" value="UniProtKB-KW"/>
</dbReference>
<comment type="subunit">
    <text evidence="4">Monomer.</text>
</comment>
<dbReference type="Gene3D" id="3.30.70.870">
    <property type="entry name" value="Elongation Factor G (Translational Gtpase), domain 3"/>
    <property type="match status" value="1"/>
</dbReference>
<keyword evidence="4" id="KW-0820">tRNA-binding</keyword>
<dbReference type="Proteomes" id="UP000824242">
    <property type="component" value="Unassembled WGS sequence"/>
</dbReference>
<dbReference type="GO" id="GO:0003924">
    <property type="term" value="F:GTPase activity"/>
    <property type="evidence" value="ECO:0007669"/>
    <property type="project" value="UniProtKB-UniRule"/>
</dbReference>
<keyword evidence="4" id="KW-0694">RNA-binding</keyword>
<dbReference type="InterPro" id="IPR027417">
    <property type="entry name" value="P-loop_NTPase"/>
</dbReference>
<dbReference type="HAMAP" id="MF_00849">
    <property type="entry name" value="BipA"/>
    <property type="match status" value="1"/>
</dbReference>
<dbReference type="FunFam" id="3.30.70.870:FF:000003">
    <property type="entry name" value="GTP-binding protein TypA"/>
    <property type="match status" value="1"/>
</dbReference>
<dbReference type="InterPro" id="IPR000640">
    <property type="entry name" value="EFG_V-like"/>
</dbReference>
<dbReference type="FunFam" id="3.40.50.300:FF:000055">
    <property type="entry name" value="GTP-binding protein TypA"/>
    <property type="match status" value="1"/>
</dbReference>
<dbReference type="Gene3D" id="2.40.50.250">
    <property type="entry name" value="bipa protein"/>
    <property type="match status" value="1"/>
</dbReference>
<evidence type="ECO:0000259" key="5">
    <source>
        <dbReference type="PROSITE" id="PS51722"/>
    </source>
</evidence>
<evidence type="ECO:0000313" key="7">
    <source>
        <dbReference type="Proteomes" id="UP000824242"/>
    </source>
</evidence>
<evidence type="ECO:0000256" key="2">
    <source>
        <dbReference type="ARBA" id="ARBA00023134"/>
    </source>
</evidence>
<sequence length="606" mass="67254">MDVRSDIRNIAIIAHVDHGKTTLVDQLLRQSGIFRSNEAVAERVMDSNDLERERGITILSKNTAVSYDGVKINIVDTPGHADFGGEVERILMMVDGVLLLVDAFEGCMPQTRFVLKKALGLGKKPVVVVNKVDRPGARPLEVVDEVLDLFIELGANDDQLEFPVVYASGRDGYASTDPNVPGTDMKPLFEMILREVPAPQGDRNGPAQILFSNIDHDDYVGRIGIGRVERGEVRDGQAMVLCCRDGSTRNVKIGKLYQFEGLRRVEVESAALGDLVAVSGFTDLNIGETACAPDCVEPLPFVKIDEPTVSMLFMVNNSPFAGREGKYVTSRNLRDRLFKEVETNVAMRVEETDSADTFKVSGRGELHLSILIEQMRRQNYEFQVSSPHVIYKEIDGKLYEPIELLMIEVPDSYVGAVMEKLGGRKAEMINMGTRDTGVTHLEFKIPARGLMGYRQEFLTDTNGNGIMNNVFDSYEPYKGDIPERPQGSLIAHETGESTGYGLWYAQDRGRLFIGPGVEVYEGMIVGVSPKAEDITVNVCKKKHVTNTRASGSDEALKLTPPTVLSLEQCLEFIKNDELVEVTPKSVRMRKTILSKEQRMKLASKKK</sequence>
<dbReference type="GO" id="GO:0000027">
    <property type="term" value="P:ribosomal large subunit assembly"/>
    <property type="evidence" value="ECO:0007669"/>
    <property type="project" value="UniProtKB-UniRule"/>
</dbReference>
<dbReference type="GO" id="GO:0009409">
    <property type="term" value="P:response to cold"/>
    <property type="evidence" value="ECO:0007669"/>
    <property type="project" value="UniProtKB-ARBA"/>
</dbReference>
<dbReference type="NCBIfam" id="TIGR00231">
    <property type="entry name" value="small_GTP"/>
    <property type="match status" value="1"/>
</dbReference>
<dbReference type="InterPro" id="IPR000795">
    <property type="entry name" value="T_Tr_GTP-bd_dom"/>
</dbReference>
<dbReference type="InterPro" id="IPR009000">
    <property type="entry name" value="Transl_B-barrel_sf"/>
</dbReference>
<feature type="binding site" evidence="4">
    <location>
        <begin position="130"/>
        <end position="133"/>
    </location>
    <ligand>
        <name>GTP</name>
        <dbReference type="ChEBI" id="CHEBI:37565"/>
    </ligand>
</feature>
<evidence type="ECO:0000313" key="6">
    <source>
        <dbReference type="EMBL" id="HIR47170.1"/>
    </source>
</evidence>
<dbReference type="Pfam" id="PF00009">
    <property type="entry name" value="GTP_EFTU"/>
    <property type="match status" value="1"/>
</dbReference>
<dbReference type="FunFam" id="2.40.50.250:FF:000001">
    <property type="entry name" value="GTP-binding protein TypA"/>
    <property type="match status" value="1"/>
</dbReference>
<dbReference type="SUPFAM" id="SSF54980">
    <property type="entry name" value="EF-G C-terminal domain-like"/>
    <property type="match status" value="2"/>
</dbReference>
<dbReference type="FunFam" id="2.40.30.10:FF:000016">
    <property type="entry name" value="GTP-binding protein TypA"/>
    <property type="match status" value="1"/>
</dbReference>
<feature type="domain" description="Tr-type G" evidence="5">
    <location>
        <begin position="5"/>
        <end position="200"/>
    </location>
</feature>
<name>A0A9D1APB7_9FIRM</name>
<dbReference type="GO" id="GO:0000049">
    <property type="term" value="F:tRNA binding"/>
    <property type="evidence" value="ECO:0007669"/>
    <property type="project" value="UniProtKB-KW"/>
</dbReference>
<dbReference type="GO" id="GO:0043022">
    <property type="term" value="F:ribosome binding"/>
    <property type="evidence" value="ECO:0007669"/>
    <property type="project" value="UniProtKB-UniRule"/>
</dbReference>
<dbReference type="GO" id="GO:0005525">
    <property type="term" value="F:GTP binding"/>
    <property type="evidence" value="ECO:0007669"/>
    <property type="project" value="UniProtKB-UniRule"/>
</dbReference>
<comment type="caution">
    <text evidence="6">The sequence shown here is derived from an EMBL/GenBank/DDBJ whole genome shotgun (WGS) entry which is preliminary data.</text>
</comment>
<keyword evidence="4" id="KW-0690">Ribosome biogenesis</keyword>
<dbReference type="GO" id="GO:0005829">
    <property type="term" value="C:cytosol"/>
    <property type="evidence" value="ECO:0007669"/>
    <property type="project" value="TreeGrafter"/>
</dbReference>
<dbReference type="InterPro" id="IPR004161">
    <property type="entry name" value="EFTu-like_2"/>
</dbReference>
<dbReference type="Gene3D" id="2.40.30.10">
    <property type="entry name" value="Translation factors"/>
    <property type="match status" value="1"/>
</dbReference>
<dbReference type="CDD" id="cd01891">
    <property type="entry name" value="TypA_BipA"/>
    <property type="match status" value="1"/>
</dbReference>